<evidence type="ECO:0000313" key="3">
    <source>
        <dbReference type="Proteomes" id="UP000245711"/>
    </source>
</evidence>
<gene>
    <name evidence="2" type="ORF">CBI38_11555</name>
</gene>
<protein>
    <submittedName>
        <fullName evidence="2">Uncharacterized protein</fullName>
    </submittedName>
</protein>
<organism evidence="2 3">
    <name type="scientific">Rhodococcus oxybenzonivorans</name>
    <dbReference type="NCBI Taxonomy" id="1990687"/>
    <lineage>
        <taxon>Bacteria</taxon>
        <taxon>Bacillati</taxon>
        <taxon>Actinomycetota</taxon>
        <taxon>Actinomycetes</taxon>
        <taxon>Mycobacteriales</taxon>
        <taxon>Nocardiaceae</taxon>
        <taxon>Rhodococcus</taxon>
    </lineage>
</organism>
<evidence type="ECO:0000256" key="1">
    <source>
        <dbReference type="SAM" id="MobiDB-lite"/>
    </source>
</evidence>
<dbReference type="EMBL" id="CP021354">
    <property type="protein sequence ID" value="AWK75481.1"/>
    <property type="molecule type" value="Genomic_DNA"/>
</dbReference>
<evidence type="ECO:0000313" key="2">
    <source>
        <dbReference type="EMBL" id="AWK75481.1"/>
    </source>
</evidence>
<dbReference type="OrthoDB" id="4466824at2"/>
<dbReference type="KEGG" id="roz:CBI38_11555"/>
<dbReference type="AlphaFoldDB" id="A0A2S2C3M2"/>
<sequence>MIFPAKMVEIGPRLGVSDLTWHNGPHDRTRSATGGTSPRRSQACLQLLLSALLRAVNQPVSPFIILLDFRPDSYAPSEEQRSSSASAGAP</sequence>
<proteinExistence type="predicted"/>
<accession>A0A2S2C3M2</accession>
<name>A0A2S2C3M2_9NOCA</name>
<keyword evidence="3" id="KW-1185">Reference proteome</keyword>
<reference evidence="2 3" key="1">
    <citation type="submission" date="2017-05" db="EMBL/GenBank/DDBJ databases">
        <title>Isolation of Rhodococcus sp. S2-17 biodegrading of BP-3.</title>
        <authorList>
            <person name="Lee Y."/>
            <person name="Kim K.H."/>
            <person name="Chun B.H."/>
            <person name="Jung H.S."/>
            <person name="Jeon C.O."/>
        </authorList>
    </citation>
    <scope>NUCLEOTIDE SEQUENCE [LARGE SCALE GENOMIC DNA]</scope>
    <source>
        <strain evidence="2 3">S2-17</strain>
    </source>
</reference>
<feature type="region of interest" description="Disordered" evidence="1">
    <location>
        <begin position="18"/>
        <end position="39"/>
    </location>
</feature>
<dbReference type="Proteomes" id="UP000245711">
    <property type="component" value="Chromosome"/>
</dbReference>